<dbReference type="PANTHER" id="PTHR33570:SF2">
    <property type="entry name" value="CARBOXYMUCONOLACTONE DECARBOXYLASE-LIKE DOMAIN-CONTAINING PROTEIN"/>
    <property type="match status" value="1"/>
</dbReference>
<evidence type="ECO:0000313" key="2">
    <source>
        <dbReference type="EMBL" id="RFD26004.1"/>
    </source>
</evidence>
<comment type="caution">
    <text evidence="2">The sequence shown here is derived from an EMBL/GenBank/DDBJ whole genome shotgun (WGS) entry which is preliminary data.</text>
</comment>
<dbReference type="OrthoDB" id="9802489at2"/>
<dbReference type="PANTHER" id="PTHR33570">
    <property type="entry name" value="4-CARBOXYMUCONOLACTONE DECARBOXYLASE FAMILY PROTEIN"/>
    <property type="match status" value="1"/>
</dbReference>
<proteinExistence type="predicted"/>
<dbReference type="Gene3D" id="1.20.1290.10">
    <property type="entry name" value="AhpD-like"/>
    <property type="match status" value="1"/>
</dbReference>
<evidence type="ECO:0000259" key="1">
    <source>
        <dbReference type="Pfam" id="PF02627"/>
    </source>
</evidence>
<dbReference type="InterPro" id="IPR052512">
    <property type="entry name" value="4CMD/NDH-1_regulator"/>
</dbReference>
<keyword evidence="3" id="KW-1185">Reference proteome</keyword>
<protein>
    <submittedName>
        <fullName evidence="2">Carboxymuconolactone decarboxylase family protein</fullName>
    </submittedName>
</protein>
<feature type="domain" description="Carboxymuconolactone decarboxylase-like" evidence="1">
    <location>
        <begin position="31"/>
        <end position="100"/>
    </location>
</feature>
<name>A0A3E1HIE0_9MYCO</name>
<dbReference type="InterPro" id="IPR003779">
    <property type="entry name" value="CMD-like"/>
</dbReference>
<dbReference type="InterPro" id="IPR029032">
    <property type="entry name" value="AhpD-like"/>
</dbReference>
<organism evidence="2 3">
    <name type="scientific">Mycobacterium uberis</name>
    <dbReference type="NCBI Taxonomy" id="2162698"/>
    <lineage>
        <taxon>Bacteria</taxon>
        <taxon>Bacillati</taxon>
        <taxon>Actinomycetota</taxon>
        <taxon>Actinomycetes</taxon>
        <taxon>Mycobacteriales</taxon>
        <taxon>Mycobacteriaceae</taxon>
        <taxon>Mycobacterium</taxon>
    </lineage>
</organism>
<dbReference type="GO" id="GO:0051920">
    <property type="term" value="F:peroxiredoxin activity"/>
    <property type="evidence" value="ECO:0007669"/>
    <property type="project" value="InterPro"/>
</dbReference>
<accession>A0A3E1HIE0</accession>
<sequence length="144" mass="15809">MMDELCRAGLDKTNQVYAWDMPDTSGKYFAPTVDHLFYGIWTRSGLSMRDRQMAVITVLTAQGQSDLLEVQVNAILHTGELTLGELRELAVFITHYVGFPLGSQLNNAIERVAAKREKATDNCSSADLKANVAEILAKESGESG</sequence>
<dbReference type="AlphaFoldDB" id="A0A3E1HIE0"/>
<dbReference type="RefSeq" id="WP_116539826.1">
    <property type="nucleotide sequence ID" value="NZ_QAYL01000007.1"/>
</dbReference>
<reference evidence="2 3" key="1">
    <citation type="submission" date="2018-07" db="EMBL/GenBank/DDBJ databases">
        <title>Whole genome sequence of Mycobacterium uberis.</title>
        <authorList>
            <person name="Benjak A."/>
        </authorList>
    </citation>
    <scope>NUCLEOTIDE SEQUENCE [LARGE SCALE GENOMIC DNA]</scope>
    <source>
        <strain evidence="2 3">Jura</strain>
    </source>
</reference>
<dbReference type="Proteomes" id="UP000258522">
    <property type="component" value="Unassembled WGS sequence"/>
</dbReference>
<dbReference type="Pfam" id="PF02627">
    <property type="entry name" value="CMD"/>
    <property type="match status" value="1"/>
</dbReference>
<dbReference type="SUPFAM" id="SSF69118">
    <property type="entry name" value="AhpD-like"/>
    <property type="match status" value="1"/>
</dbReference>
<dbReference type="EMBL" id="QAYL01000007">
    <property type="protein sequence ID" value="RFD26004.1"/>
    <property type="molecule type" value="Genomic_DNA"/>
</dbReference>
<gene>
    <name evidence="2" type="ORF">MUBE_05845</name>
</gene>
<evidence type="ECO:0000313" key="3">
    <source>
        <dbReference type="Proteomes" id="UP000258522"/>
    </source>
</evidence>